<dbReference type="RefSeq" id="WP_141787973.1">
    <property type="nucleotide sequence ID" value="NZ_BAAAKX010000005.1"/>
</dbReference>
<dbReference type="OrthoDB" id="3787809at2"/>
<organism evidence="1 2">
    <name type="scientific">Oryzihumus leptocrescens</name>
    <dbReference type="NCBI Taxonomy" id="297536"/>
    <lineage>
        <taxon>Bacteria</taxon>
        <taxon>Bacillati</taxon>
        <taxon>Actinomycetota</taxon>
        <taxon>Actinomycetes</taxon>
        <taxon>Micrococcales</taxon>
        <taxon>Intrasporangiaceae</taxon>
        <taxon>Oryzihumus</taxon>
    </lineage>
</organism>
<accession>A0A542ZI55</accession>
<comment type="caution">
    <text evidence="1">The sequence shown here is derived from an EMBL/GenBank/DDBJ whole genome shotgun (WGS) entry which is preliminary data.</text>
</comment>
<reference evidence="1 2" key="1">
    <citation type="submission" date="2019-06" db="EMBL/GenBank/DDBJ databases">
        <title>Sequencing the genomes of 1000 actinobacteria strains.</title>
        <authorList>
            <person name="Klenk H.-P."/>
        </authorList>
    </citation>
    <scope>NUCLEOTIDE SEQUENCE [LARGE SCALE GENOMIC DNA]</scope>
    <source>
        <strain evidence="1 2">DSM 18082</strain>
    </source>
</reference>
<evidence type="ECO:0000313" key="1">
    <source>
        <dbReference type="EMBL" id="TQL60027.1"/>
    </source>
</evidence>
<protein>
    <submittedName>
        <fullName evidence="1">Uncharacterized protein</fullName>
    </submittedName>
</protein>
<evidence type="ECO:0000313" key="2">
    <source>
        <dbReference type="Proteomes" id="UP000319514"/>
    </source>
</evidence>
<dbReference type="Proteomes" id="UP000319514">
    <property type="component" value="Unassembled WGS sequence"/>
</dbReference>
<sequence>MVQSYDVTVLGPLPEQVELVLGQSVVGEVGATTVLGTRGTDATALSQAIGRASRFGLELAGLHRDDRRGELEVSGPLGPVLQAAFADLTVAVARRSSVLCLRLPGRMLASALRLLTEQGVDLLSVRVAPCCGPA</sequence>
<name>A0A542ZI55_9MICO</name>
<proteinExistence type="predicted"/>
<dbReference type="EMBL" id="VFOQ01000001">
    <property type="protein sequence ID" value="TQL60027.1"/>
    <property type="molecule type" value="Genomic_DNA"/>
</dbReference>
<gene>
    <name evidence="1" type="ORF">FB474_1402</name>
</gene>
<dbReference type="AlphaFoldDB" id="A0A542ZI55"/>
<keyword evidence="2" id="KW-1185">Reference proteome</keyword>